<dbReference type="Proteomes" id="UP000031014">
    <property type="component" value="Unassembled WGS sequence"/>
</dbReference>
<evidence type="ECO:0000313" key="3">
    <source>
        <dbReference type="Proteomes" id="UP000031014"/>
    </source>
</evidence>
<accession>A0A0A8X1X6</accession>
<evidence type="ECO:0000256" key="1">
    <source>
        <dbReference type="SAM" id="Phobius"/>
    </source>
</evidence>
<keyword evidence="1" id="KW-1133">Transmembrane helix</keyword>
<dbReference type="AlphaFoldDB" id="A0A0A8X1X6"/>
<feature type="transmembrane region" description="Helical" evidence="1">
    <location>
        <begin position="94"/>
        <end position="114"/>
    </location>
</feature>
<keyword evidence="1" id="KW-0472">Membrane</keyword>
<dbReference type="RefSeq" id="WP_041964922.1">
    <property type="nucleotide sequence ID" value="NZ_BASE01000024.1"/>
</dbReference>
<dbReference type="EMBL" id="BASE01000024">
    <property type="protein sequence ID" value="GAM13037.1"/>
    <property type="molecule type" value="Genomic_DNA"/>
</dbReference>
<comment type="caution">
    <text evidence="2">The sequence shown here is derived from an EMBL/GenBank/DDBJ whole genome shotgun (WGS) entry which is preliminary data.</text>
</comment>
<keyword evidence="1" id="KW-0812">Transmembrane</keyword>
<dbReference type="STRING" id="1321606.SAMD00020551_1173"/>
<evidence type="ECO:0000313" key="2">
    <source>
        <dbReference type="EMBL" id="GAM13037.1"/>
    </source>
</evidence>
<reference evidence="2 3" key="1">
    <citation type="submission" date="2013-06" db="EMBL/GenBank/DDBJ databases">
        <title>Whole genome shotgun sequence of Bacillus selenatarsenatis SF-1.</title>
        <authorList>
            <person name="Kuroda M."/>
            <person name="Sei K."/>
            <person name="Yamashita M."/>
            <person name="Ike M."/>
        </authorList>
    </citation>
    <scope>NUCLEOTIDE SEQUENCE [LARGE SCALE GENOMIC DNA]</scope>
    <source>
        <strain evidence="2 3">SF-1</strain>
    </source>
</reference>
<organism evidence="2 3">
    <name type="scientific">Mesobacillus selenatarsenatis (strain DSM 18680 / JCM 14380 / FERM P-15431 / SF-1)</name>
    <dbReference type="NCBI Taxonomy" id="1321606"/>
    <lineage>
        <taxon>Bacteria</taxon>
        <taxon>Bacillati</taxon>
        <taxon>Bacillota</taxon>
        <taxon>Bacilli</taxon>
        <taxon>Bacillales</taxon>
        <taxon>Bacillaceae</taxon>
        <taxon>Mesobacillus</taxon>
    </lineage>
</organism>
<dbReference type="OrthoDB" id="2437417at2"/>
<proteinExistence type="predicted"/>
<protein>
    <submittedName>
        <fullName evidence="2">Uncharacterized protein</fullName>
    </submittedName>
</protein>
<feature type="transmembrane region" description="Helical" evidence="1">
    <location>
        <begin position="6"/>
        <end position="25"/>
    </location>
</feature>
<keyword evidence="3" id="KW-1185">Reference proteome</keyword>
<feature type="transmembrane region" description="Helical" evidence="1">
    <location>
        <begin position="55"/>
        <end position="74"/>
    </location>
</feature>
<gene>
    <name evidence="2" type="ORF">SAMD00020551_1173</name>
</gene>
<name>A0A0A8X1X6_MESS1</name>
<sequence>MEFAELMVFGIVWGGLLVYFLTPFNDKISVEGNSKVTVSKAFKESLTRLILHKKAILALLMLIITLNFIWTYFISIDDHNKLHGVASESVKPQAIFYMISITLYAALLYILLAVRRTLKLKKYWIER</sequence>